<sequence length="65" mass="7144">MGVSNQKKTERARKKAGNSSGFPPFSRRNLGFKMNGMLGSSRKNLGLGLSVLGVRVFSQRMNSNR</sequence>
<protein>
    <submittedName>
        <fullName evidence="2">Uncharacterized protein</fullName>
    </submittedName>
</protein>
<accession>B0JVV5</accession>
<dbReference type="AlphaFoldDB" id="B0JVV5"/>
<gene>
    <name evidence="2" type="ordered locus">MAE_48760</name>
</gene>
<dbReference type="EnsemblBacteria" id="BAG04698">
    <property type="protein sequence ID" value="BAG04698"/>
    <property type="gene ID" value="MAE_48760"/>
</dbReference>
<dbReference type="EMBL" id="AP009552">
    <property type="protein sequence ID" value="BAG04698.1"/>
    <property type="molecule type" value="Genomic_DNA"/>
</dbReference>
<dbReference type="KEGG" id="mar:MAE_48760"/>
<dbReference type="Proteomes" id="UP000001510">
    <property type="component" value="Chromosome"/>
</dbReference>
<dbReference type="HOGENOM" id="CLU_2844956_0_0_3"/>
<dbReference type="PaxDb" id="449447-MAE_48760"/>
<keyword evidence="3" id="KW-1185">Reference proteome</keyword>
<name>B0JVV5_MICAN</name>
<dbReference type="STRING" id="449447.MAE_48760"/>
<evidence type="ECO:0000256" key="1">
    <source>
        <dbReference type="SAM" id="MobiDB-lite"/>
    </source>
</evidence>
<proteinExistence type="predicted"/>
<evidence type="ECO:0000313" key="2">
    <source>
        <dbReference type="EMBL" id="BAG04698.1"/>
    </source>
</evidence>
<evidence type="ECO:0000313" key="3">
    <source>
        <dbReference type="Proteomes" id="UP000001510"/>
    </source>
</evidence>
<feature type="region of interest" description="Disordered" evidence="1">
    <location>
        <begin position="1"/>
        <end position="28"/>
    </location>
</feature>
<reference evidence="2 3" key="1">
    <citation type="journal article" date="2007" name="DNA Res.">
        <title>Complete genomic structure of the bloom-forming toxic cyanobacterium Microcystis aeruginosa NIES-843.</title>
        <authorList>
            <person name="Kaneko T."/>
            <person name="Nakajima N."/>
            <person name="Okamoto S."/>
            <person name="Suzuki I."/>
            <person name="Tanabe Y."/>
            <person name="Tamaoki M."/>
            <person name="Nakamura Y."/>
            <person name="Kasai F."/>
            <person name="Watanabe A."/>
            <person name="Kawashima K."/>
            <person name="Kishida Y."/>
            <person name="Ono A."/>
            <person name="Shimizu Y."/>
            <person name="Takahashi C."/>
            <person name="Minami C."/>
            <person name="Fujishiro T."/>
            <person name="Kohara M."/>
            <person name="Katoh M."/>
            <person name="Nakazaki N."/>
            <person name="Nakayama S."/>
            <person name="Yamada M."/>
            <person name="Tabata S."/>
            <person name="Watanabe M.M."/>
        </authorList>
    </citation>
    <scope>NUCLEOTIDE SEQUENCE [LARGE SCALE GENOMIC DNA]</scope>
    <source>
        <strain evidence="3">NIES-843 / IAM M-247</strain>
    </source>
</reference>
<organism evidence="2 3">
    <name type="scientific">Microcystis aeruginosa (strain NIES-843 / IAM M-2473)</name>
    <dbReference type="NCBI Taxonomy" id="449447"/>
    <lineage>
        <taxon>Bacteria</taxon>
        <taxon>Bacillati</taxon>
        <taxon>Cyanobacteriota</taxon>
        <taxon>Cyanophyceae</taxon>
        <taxon>Oscillatoriophycideae</taxon>
        <taxon>Chroococcales</taxon>
        <taxon>Microcystaceae</taxon>
        <taxon>Microcystis</taxon>
    </lineage>
</organism>